<evidence type="ECO:0000256" key="1">
    <source>
        <dbReference type="SAM" id="MobiDB-lite"/>
    </source>
</evidence>
<dbReference type="Gene3D" id="3.90.70.80">
    <property type="match status" value="1"/>
</dbReference>
<feature type="domain" description="OTU" evidence="2">
    <location>
        <begin position="42"/>
        <end position="170"/>
    </location>
</feature>
<keyword evidence="4" id="KW-1185">Reference proteome</keyword>
<dbReference type="EMBL" id="VSWD01000002">
    <property type="protein sequence ID" value="KAK3107530.1"/>
    <property type="molecule type" value="Genomic_DNA"/>
</dbReference>
<comment type="caution">
    <text evidence="3">The sequence shown here is derived from an EMBL/GenBank/DDBJ whole genome shotgun (WGS) entry which is preliminary data.</text>
</comment>
<feature type="compositionally biased region" description="Basic and acidic residues" evidence="1">
    <location>
        <begin position="236"/>
        <end position="279"/>
    </location>
</feature>
<organism evidence="3 4">
    <name type="scientific">Pinctada imbricata</name>
    <name type="common">Atlantic pearl-oyster</name>
    <name type="synonym">Pinctada martensii</name>
    <dbReference type="NCBI Taxonomy" id="66713"/>
    <lineage>
        <taxon>Eukaryota</taxon>
        <taxon>Metazoa</taxon>
        <taxon>Spiralia</taxon>
        <taxon>Lophotrochozoa</taxon>
        <taxon>Mollusca</taxon>
        <taxon>Bivalvia</taxon>
        <taxon>Autobranchia</taxon>
        <taxon>Pteriomorphia</taxon>
        <taxon>Pterioida</taxon>
        <taxon>Pterioidea</taxon>
        <taxon>Pteriidae</taxon>
        <taxon>Pinctada</taxon>
    </lineage>
</organism>
<dbReference type="Pfam" id="PF02338">
    <property type="entry name" value="OTU"/>
    <property type="match status" value="1"/>
</dbReference>
<evidence type="ECO:0000313" key="4">
    <source>
        <dbReference type="Proteomes" id="UP001186944"/>
    </source>
</evidence>
<protein>
    <recommendedName>
        <fullName evidence="2">OTU domain-containing protein</fullName>
    </recommendedName>
</protein>
<sequence length="605" mass="68685">MRFLPSKLSPQTTNLDKPLAIDSVGNHFLGQNSDFLAVETTGDGNCLFNAISLGIQNNENLAVEIRYRTCLEMIMNRAFYINEHKHDGLTLVSGTYDDSMKACSENFSFSSAFTIHATATVIGKPIRSLYPAVNGIFDNSIGILNRFFSPRNSKSQKNPLCILWSSCLSYPGYGTWTPNHFVFLSSKNDKHNVLNISDENEFPSLSVASNVPVTKSVPDTDITHFEFTEHTVATHSDTDMSHTEEHHTDTSQSDVHHTDTSHTEEHHTNMSHNEEHTDTSDTDNITQTDMHQDTHTTTSTCDESLVYIQEPYRNPNVNGLDGKFLSPDTLLNITLQDHADAPHTIPDGTKENVFFVINNTSNKQTEHKQARSFVDDCGVWQRNKNSLKTTDYIRSETGSLTTIFKKNNVYCREIKRQMIPLDPQPDSSTVIKLKRYYSKLAKDNNYQRRVSWFENLVENEDSNLHLEIVEYIGTYPGESIHGNSKHTSQPYKRVSVKQKAIISDGIKHGKIPIKILKDVNDYDPDNPIDLKVVQNAKYNEQKRQRPTTASAQNNMADDIQTIINNLHLDPYIKSVIANNNLEKKKSATHYSLHRRAVRRHAQLYI</sequence>
<accession>A0AA88YWA4</accession>
<reference evidence="3" key="1">
    <citation type="submission" date="2019-08" db="EMBL/GenBank/DDBJ databases">
        <title>The improved chromosome-level genome for the pearl oyster Pinctada fucata martensii using PacBio sequencing and Hi-C.</title>
        <authorList>
            <person name="Zheng Z."/>
        </authorList>
    </citation>
    <scope>NUCLEOTIDE SEQUENCE</scope>
    <source>
        <strain evidence="3">ZZ-2019</strain>
        <tissue evidence="3">Adductor muscle</tissue>
    </source>
</reference>
<dbReference type="CDD" id="cd22791">
    <property type="entry name" value="OTU_VRTN"/>
    <property type="match status" value="1"/>
</dbReference>
<name>A0AA88YWA4_PINIB</name>
<dbReference type="InterPro" id="IPR003323">
    <property type="entry name" value="OTU_dom"/>
</dbReference>
<evidence type="ECO:0000259" key="2">
    <source>
        <dbReference type="Pfam" id="PF02338"/>
    </source>
</evidence>
<gene>
    <name evidence="3" type="ORF">FSP39_016804</name>
</gene>
<feature type="region of interest" description="Disordered" evidence="1">
    <location>
        <begin position="234"/>
        <end position="300"/>
    </location>
</feature>
<dbReference type="InterPro" id="IPR047273">
    <property type="entry name" value="VRTN_OTU_dom"/>
</dbReference>
<dbReference type="AlphaFoldDB" id="A0AA88YWA4"/>
<proteinExistence type="predicted"/>
<dbReference type="Proteomes" id="UP001186944">
    <property type="component" value="Unassembled WGS sequence"/>
</dbReference>
<evidence type="ECO:0000313" key="3">
    <source>
        <dbReference type="EMBL" id="KAK3107530.1"/>
    </source>
</evidence>